<dbReference type="EMBL" id="CVRI01000043">
    <property type="protein sequence ID" value="CRK96224.1"/>
    <property type="molecule type" value="Genomic_DNA"/>
</dbReference>
<protein>
    <submittedName>
        <fullName evidence="2">CLUMA_CG009651, isoform A</fullName>
    </submittedName>
</protein>
<gene>
    <name evidence="2" type="ORF">CLUMA_CG009651</name>
</gene>
<name>A0A1J1I7I8_9DIPT</name>
<proteinExistence type="predicted"/>
<reference evidence="2 3" key="1">
    <citation type="submission" date="2015-04" db="EMBL/GenBank/DDBJ databases">
        <authorList>
            <person name="Syromyatnikov M.Y."/>
            <person name="Popov V.N."/>
        </authorList>
    </citation>
    <scope>NUCLEOTIDE SEQUENCE [LARGE SCALE GENOMIC DNA]</scope>
</reference>
<evidence type="ECO:0000313" key="2">
    <source>
        <dbReference type="EMBL" id="CRK96224.1"/>
    </source>
</evidence>
<feature type="compositionally biased region" description="Polar residues" evidence="1">
    <location>
        <begin position="24"/>
        <end position="35"/>
    </location>
</feature>
<dbReference type="AlphaFoldDB" id="A0A1J1I7I8"/>
<sequence length="83" mass="9706">MNITLLILPVLKANEHSGKNEEYFSNNELEENQNIPIYRKSTKVQKLPQKGRRTENHETVNQPEVQQPVVKRARIKVTKNHCD</sequence>
<evidence type="ECO:0000256" key="1">
    <source>
        <dbReference type="SAM" id="MobiDB-lite"/>
    </source>
</evidence>
<dbReference type="Proteomes" id="UP000183832">
    <property type="component" value="Unassembled WGS sequence"/>
</dbReference>
<organism evidence="2 3">
    <name type="scientific">Clunio marinus</name>
    <dbReference type="NCBI Taxonomy" id="568069"/>
    <lineage>
        <taxon>Eukaryota</taxon>
        <taxon>Metazoa</taxon>
        <taxon>Ecdysozoa</taxon>
        <taxon>Arthropoda</taxon>
        <taxon>Hexapoda</taxon>
        <taxon>Insecta</taxon>
        <taxon>Pterygota</taxon>
        <taxon>Neoptera</taxon>
        <taxon>Endopterygota</taxon>
        <taxon>Diptera</taxon>
        <taxon>Nematocera</taxon>
        <taxon>Chironomoidea</taxon>
        <taxon>Chironomidae</taxon>
        <taxon>Clunio</taxon>
    </lineage>
</organism>
<accession>A0A1J1I7I8</accession>
<feature type="region of interest" description="Disordered" evidence="1">
    <location>
        <begin position="24"/>
        <end position="66"/>
    </location>
</feature>
<evidence type="ECO:0000313" key="3">
    <source>
        <dbReference type="Proteomes" id="UP000183832"/>
    </source>
</evidence>
<keyword evidence="3" id="KW-1185">Reference proteome</keyword>